<dbReference type="PANTHER" id="PTHR16515">
    <property type="entry name" value="PR DOMAIN ZINC FINGER PROTEIN"/>
    <property type="match status" value="1"/>
</dbReference>
<dbReference type="Pfam" id="PF00096">
    <property type="entry name" value="zf-C2H2"/>
    <property type="match status" value="3"/>
</dbReference>
<keyword evidence="6" id="KW-0539">Nucleus</keyword>
<keyword evidence="11" id="KW-1185">Reference proteome</keyword>
<dbReference type="InterPro" id="IPR013087">
    <property type="entry name" value="Znf_C2H2_type"/>
</dbReference>
<evidence type="ECO:0000256" key="1">
    <source>
        <dbReference type="ARBA" id="ARBA00004123"/>
    </source>
</evidence>
<keyword evidence="4 7" id="KW-0863">Zinc-finger</keyword>
<evidence type="ECO:0000256" key="7">
    <source>
        <dbReference type="PROSITE-ProRule" id="PRU00042"/>
    </source>
</evidence>
<dbReference type="Ensembl" id="ENSFHET00000021852.1">
    <property type="protein sequence ID" value="ENSFHEP00000014120.1"/>
    <property type="gene ID" value="ENSFHEG00000015656.1"/>
</dbReference>
<evidence type="ECO:0000256" key="4">
    <source>
        <dbReference type="ARBA" id="ARBA00022771"/>
    </source>
</evidence>
<dbReference type="InterPro" id="IPR050331">
    <property type="entry name" value="Zinc_finger"/>
</dbReference>
<dbReference type="FunFam" id="3.30.160.60:FF:000624">
    <property type="entry name" value="zinc finger protein 697"/>
    <property type="match status" value="1"/>
</dbReference>
<comment type="subcellular location">
    <subcellularLocation>
        <location evidence="1">Nucleus</location>
    </subcellularLocation>
</comment>
<dbReference type="Gene3D" id="3.30.160.60">
    <property type="entry name" value="Classic Zinc Finger"/>
    <property type="match status" value="4"/>
</dbReference>
<name>A0A3Q2TEI5_FUNHE</name>
<evidence type="ECO:0000256" key="2">
    <source>
        <dbReference type="ARBA" id="ARBA00022723"/>
    </source>
</evidence>
<feature type="compositionally biased region" description="Polar residues" evidence="8">
    <location>
        <begin position="172"/>
        <end position="185"/>
    </location>
</feature>
<dbReference type="PROSITE" id="PS00028">
    <property type="entry name" value="ZINC_FINGER_C2H2_1"/>
    <property type="match status" value="3"/>
</dbReference>
<reference evidence="10" key="2">
    <citation type="submission" date="2025-09" db="UniProtKB">
        <authorList>
            <consortium name="Ensembl"/>
        </authorList>
    </citation>
    <scope>IDENTIFICATION</scope>
</reference>
<evidence type="ECO:0000256" key="8">
    <source>
        <dbReference type="SAM" id="MobiDB-lite"/>
    </source>
</evidence>
<evidence type="ECO:0000259" key="9">
    <source>
        <dbReference type="PROSITE" id="PS50157"/>
    </source>
</evidence>
<dbReference type="FunFam" id="3.30.160.60:FF:002343">
    <property type="entry name" value="Zinc finger protein 33A"/>
    <property type="match status" value="1"/>
</dbReference>
<feature type="domain" description="C2H2-type" evidence="9">
    <location>
        <begin position="215"/>
        <end position="242"/>
    </location>
</feature>
<accession>A0A3Q2TEI5</accession>
<dbReference type="GO" id="GO:0010468">
    <property type="term" value="P:regulation of gene expression"/>
    <property type="evidence" value="ECO:0007669"/>
    <property type="project" value="TreeGrafter"/>
</dbReference>
<evidence type="ECO:0000313" key="10">
    <source>
        <dbReference type="Ensembl" id="ENSFHEP00000014120.1"/>
    </source>
</evidence>
<dbReference type="GO" id="GO:0008270">
    <property type="term" value="F:zinc ion binding"/>
    <property type="evidence" value="ECO:0007669"/>
    <property type="project" value="UniProtKB-KW"/>
</dbReference>
<dbReference type="GO" id="GO:0005634">
    <property type="term" value="C:nucleus"/>
    <property type="evidence" value="ECO:0007669"/>
    <property type="project" value="UniProtKB-SubCell"/>
</dbReference>
<feature type="compositionally biased region" description="Basic residues" evidence="8">
    <location>
        <begin position="157"/>
        <end position="168"/>
    </location>
</feature>
<evidence type="ECO:0000256" key="6">
    <source>
        <dbReference type="ARBA" id="ARBA00023242"/>
    </source>
</evidence>
<keyword evidence="5" id="KW-0862">Zinc</keyword>
<protein>
    <recommendedName>
        <fullName evidence="9">C2H2-type domain-containing protein</fullName>
    </recommendedName>
</protein>
<dbReference type="GeneTree" id="ENSGT00940000164807"/>
<feature type="compositionally biased region" description="Acidic residues" evidence="8">
    <location>
        <begin position="57"/>
        <end position="76"/>
    </location>
</feature>
<organism evidence="10 11">
    <name type="scientific">Fundulus heteroclitus</name>
    <name type="common">Killifish</name>
    <name type="synonym">Mummichog</name>
    <dbReference type="NCBI Taxonomy" id="8078"/>
    <lineage>
        <taxon>Eukaryota</taxon>
        <taxon>Metazoa</taxon>
        <taxon>Chordata</taxon>
        <taxon>Craniata</taxon>
        <taxon>Vertebrata</taxon>
        <taxon>Euteleostomi</taxon>
        <taxon>Actinopterygii</taxon>
        <taxon>Neopterygii</taxon>
        <taxon>Teleostei</taxon>
        <taxon>Neoteleostei</taxon>
        <taxon>Acanthomorphata</taxon>
        <taxon>Ovalentaria</taxon>
        <taxon>Atherinomorphae</taxon>
        <taxon>Cyprinodontiformes</taxon>
        <taxon>Fundulidae</taxon>
        <taxon>Fundulus</taxon>
    </lineage>
</organism>
<dbReference type="SUPFAM" id="SSF57667">
    <property type="entry name" value="beta-beta-alpha zinc fingers"/>
    <property type="match status" value="2"/>
</dbReference>
<sequence length="293" mass="33049">MTDDFLAKLHIPVISPELKNKLDEPISHAEVSLAIASMQPGPDGLPAEFFKHFSDLLSEEDEPEPPVIKEEEDEPELLIIKMEQEEPEPPLSEEAGDQQGLKSVTVTVGSEETDHSTPGNANNSKPLPHSSPVAETPEPDGGERQDPVSVSNAELKPKKKNLKKRNKNSNKTPQISESHPGGSKQSVQCDICRKVLKSKSYLKVHQRRHTGERPFACTHCDKRFYQMYNLKHHERSHTGEKLFFCKICGKSFSYSTPFKFHMKIHSDEKPYSCDTCGKNFRTDMRMLNTLKAD</sequence>
<dbReference type="STRING" id="8078.ENSFHEP00000014120"/>
<evidence type="ECO:0000256" key="5">
    <source>
        <dbReference type="ARBA" id="ARBA00022833"/>
    </source>
</evidence>
<dbReference type="SMART" id="SM00355">
    <property type="entry name" value="ZnF_C2H2"/>
    <property type="match status" value="3"/>
</dbReference>
<feature type="region of interest" description="Disordered" evidence="8">
    <location>
        <begin position="56"/>
        <end position="185"/>
    </location>
</feature>
<dbReference type="InterPro" id="IPR036236">
    <property type="entry name" value="Znf_C2H2_sf"/>
</dbReference>
<dbReference type="PROSITE" id="PS50157">
    <property type="entry name" value="ZINC_FINGER_C2H2_2"/>
    <property type="match status" value="3"/>
</dbReference>
<keyword evidence="2" id="KW-0479">Metal-binding</keyword>
<proteinExistence type="predicted"/>
<feature type="domain" description="C2H2-type" evidence="9">
    <location>
        <begin position="243"/>
        <end position="270"/>
    </location>
</feature>
<evidence type="ECO:0000256" key="3">
    <source>
        <dbReference type="ARBA" id="ARBA00022737"/>
    </source>
</evidence>
<keyword evidence="3" id="KW-0677">Repeat</keyword>
<reference evidence="10" key="1">
    <citation type="submission" date="2025-08" db="UniProtKB">
        <authorList>
            <consortium name="Ensembl"/>
        </authorList>
    </citation>
    <scope>IDENTIFICATION</scope>
</reference>
<dbReference type="AlphaFoldDB" id="A0A3Q2TEI5"/>
<feature type="compositionally biased region" description="Polar residues" evidence="8">
    <location>
        <begin position="100"/>
        <end position="125"/>
    </location>
</feature>
<dbReference type="Proteomes" id="UP000265000">
    <property type="component" value="Unplaced"/>
</dbReference>
<dbReference type="PANTHER" id="PTHR16515:SF49">
    <property type="entry name" value="GASTRULA ZINC FINGER PROTEIN XLCGF49.1-LIKE-RELATED"/>
    <property type="match status" value="1"/>
</dbReference>
<evidence type="ECO:0000313" key="11">
    <source>
        <dbReference type="Proteomes" id="UP000265000"/>
    </source>
</evidence>
<feature type="domain" description="C2H2-type" evidence="9">
    <location>
        <begin position="187"/>
        <end position="214"/>
    </location>
</feature>